<gene>
    <name evidence="1" type="ORF">EV680_10727</name>
    <name evidence="2" type="ORF">LVJ78_02665</name>
</gene>
<dbReference type="Proteomes" id="UP000829756">
    <property type="component" value="Chromosome"/>
</dbReference>
<evidence type="ECO:0000313" key="4">
    <source>
        <dbReference type="Proteomes" id="UP000829756"/>
    </source>
</evidence>
<reference evidence="2" key="2">
    <citation type="submission" date="2021-12" db="EMBL/GenBank/DDBJ databases">
        <authorList>
            <person name="Veyrier F.J."/>
        </authorList>
    </citation>
    <scope>NUCLEOTIDE SEQUENCE</scope>
    <source>
        <strain evidence="2">1258/02</strain>
    </source>
</reference>
<dbReference type="RefSeq" id="WP_132953391.1">
    <property type="nucleotide sequence ID" value="NZ_CALJUB010000161.1"/>
</dbReference>
<accession>A0AAE9GTZ0</accession>
<reference evidence="1 3" key="1">
    <citation type="submission" date="2019-03" db="EMBL/GenBank/DDBJ databases">
        <title>Genomic Encyclopedia of Type Strains, Phase IV (KMG-IV): sequencing the most valuable type-strain genomes for metagenomic binning, comparative biology and taxonomic classification.</title>
        <authorList>
            <person name="Goeker M."/>
        </authorList>
    </citation>
    <scope>NUCLEOTIDE SEQUENCE [LARGE SCALE GENOMIC DNA]</scope>
    <source>
        <strain evidence="1 3">DSM 17474</strain>
    </source>
</reference>
<dbReference type="Proteomes" id="UP000294721">
    <property type="component" value="Unassembled WGS sequence"/>
</dbReference>
<evidence type="ECO:0000313" key="3">
    <source>
        <dbReference type="Proteomes" id="UP000294721"/>
    </source>
</evidence>
<protein>
    <submittedName>
        <fullName evidence="2">Hemerythrin domain-containing protein</fullName>
    </submittedName>
</protein>
<dbReference type="EMBL" id="CP091507">
    <property type="protein sequence ID" value="UOO79940.1"/>
    <property type="molecule type" value="Genomic_DNA"/>
</dbReference>
<dbReference type="AlphaFoldDB" id="A0AAE9GTZ0"/>
<dbReference type="KEGG" id="usu:LVJ78_02665"/>
<organism evidence="2 4">
    <name type="scientific">Uruburuella suis</name>
    <dbReference type="NCBI Taxonomy" id="252130"/>
    <lineage>
        <taxon>Bacteria</taxon>
        <taxon>Pseudomonadati</taxon>
        <taxon>Pseudomonadota</taxon>
        <taxon>Betaproteobacteria</taxon>
        <taxon>Neisseriales</taxon>
        <taxon>Neisseriaceae</taxon>
        <taxon>Uruburuella</taxon>
    </lineage>
</organism>
<evidence type="ECO:0000313" key="2">
    <source>
        <dbReference type="EMBL" id="UOO79940.1"/>
    </source>
</evidence>
<proteinExistence type="predicted"/>
<reference evidence="2" key="3">
    <citation type="journal article" date="2022" name="Res Sq">
        <title>Evolution of multicellular longitudinally dividing oral cavity symbionts (Neisseriaceae).</title>
        <authorList>
            <person name="Nyongesa S."/>
            <person name="Weber P."/>
            <person name="Bernet E."/>
            <person name="Pullido F."/>
            <person name="Nieckarz M."/>
            <person name="Delaby M."/>
            <person name="Nieves C."/>
            <person name="Viehboeck T."/>
            <person name="Krause N."/>
            <person name="Rivera-Millot A."/>
            <person name="Nakamura A."/>
            <person name="Vischer N."/>
            <person name="VanNieuwenhze M."/>
            <person name="Brun Y."/>
            <person name="Cava F."/>
            <person name="Bulgheresi S."/>
            <person name="Veyrier F."/>
        </authorList>
    </citation>
    <scope>NUCLEOTIDE SEQUENCE</scope>
    <source>
        <strain evidence="2">1258/02</strain>
    </source>
</reference>
<sequence length="127" mass="14892">MTPLKRHPDLIERSREHHHSLALCLRILRELSADHQADIENHRADLLAHFASEETQFAPHWGKLDAALQQRFEEDHAALCGMLAAPQYQDAEWNRRFAETLREHARFEERSLFPAIEPYLDEPLVHL</sequence>
<keyword evidence="3" id="KW-1185">Reference proteome</keyword>
<evidence type="ECO:0000313" key="1">
    <source>
        <dbReference type="EMBL" id="TCP07404.1"/>
    </source>
</evidence>
<dbReference type="EMBL" id="SLXE01000007">
    <property type="protein sequence ID" value="TCP07404.1"/>
    <property type="molecule type" value="Genomic_DNA"/>
</dbReference>
<name>A0AAE9GTZ0_9NEIS</name>